<comment type="caution">
    <text evidence="3">The sequence shown here is derived from an EMBL/GenBank/DDBJ whole genome shotgun (WGS) entry which is preliminary data.</text>
</comment>
<keyword evidence="4" id="KW-1185">Reference proteome</keyword>
<feature type="domain" description="Purple acid phosphatase N-terminal" evidence="2">
    <location>
        <begin position="44"/>
        <end position="86"/>
    </location>
</feature>
<evidence type="ECO:0000259" key="2">
    <source>
        <dbReference type="Pfam" id="PF16656"/>
    </source>
</evidence>
<accession>A0AAE1WNA7</accession>
<dbReference type="AlphaFoldDB" id="A0AAE1WNA7"/>
<feature type="chain" id="PRO_5041911846" evidence="1">
    <location>
        <begin position="23"/>
        <end position="104"/>
    </location>
</feature>
<evidence type="ECO:0000313" key="4">
    <source>
        <dbReference type="Proteomes" id="UP001289374"/>
    </source>
</evidence>
<dbReference type="Proteomes" id="UP001289374">
    <property type="component" value="Unassembled WGS sequence"/>
</dbReference>
<dbReference type="InterPro" id="IPR015914">
    <property type="entry name" value="PAPs_N"/>
</dbReference>
<protein>
    <submittedName>
        <fullName evidence="3">Purple acid phosphatase 22</fullName>
    </submittedName>
</protein>
<dbReference type="InterPro" id="IPR008963">
    <property type="entry name" value="Purple_acid_Pase-like_N"/>
</dbReference>
<evidence type="ECO:0000313" key="3">
    <source>
        <dbReference type="EMBL" id="KAK4396504.1"/>
    </source>
</evidence>
<reference evidence="3" key="1">
    <citation type="submission" date="2020-06" db="EMBL/GenBank/DDBJ databases">
        <authorList>
            <person name="Li T."/>
            <person name="Hu X."/>
            <person name="Zhang T."/>
            <person name="Song X."/>
            <person name="Zhang H."/>
            <person name="Dai N."/>
            <person name="Sheng W."/>
            <person name="Hou X."/>
            <person name="Wei L."/>
        </authorList>
    </citation>
    <scope>NUCLEOTIDE SEQUENCE</scope>
    <source>
        <strain evidence="3">K16</strain>
        <tissue evidence="3">Leaf</tissue>
    </source>
</reference>
<sequence>MKISLPHLLLFFLLFVASRVSPEYTRPDPRPLIFRPHYRSDAEPQQVHISVAGNDHMRVSWITSDKKVKSVVEYGKTPGNTRRRPPERVLRINTSSTVQVKSTM</sequence>
<dbReference type="GO" id="GO:0003993">
    <property type="term" value="F:acid phosphatase activity"/>
    <property type="evidence" value="ECO:0007669"/>
    <property type="project" value="InterPro"/>
</dbReference>
<dbReference type="Pfam" id="PF16656">
    <property type="entry name" value="Pur_ac_phosph_N"/>
    <property type="match status" value="1"/>
</dbReference>
<feature type="signal peptide" evidence="1">
    <location>
        <begin position="1"/>
        <end position="22"/>
    </location>
</feature>
<dbReference type="EMBL" id="JACGWL010000008">
    <property type="protein sequence ID" value="KAK4396504.1"/>
    <property type="molecule type" value="Genomic_DNA"/>
</dbReference>
<proteinExistence type="predicted"/>
<keyword evidence="1" id="KW-0732">Signal</keyword>
<dbReference type="SUPFAM" id="SSF49363">
    <property type="entry name" value="Purple acid phosphatase, N-terminal domain"/>
    <property type="match status" value="1"/>
</dbReference>
<reference evidence="3" key="2">
    <citation type="journal article" date="2024" name="Plant">
        <title>Genomic evolution and insights into agronomic trait innovations of Sesamum species.</title>
        <authorList>
            <person name="Miao H."/>
            <person name="Wang L."/>
            <person name="Qu L."/>
            <person name="Liu H."/>
            <person name="Sun Y."/>
            <person name="Le M."/>
            <person name="Wang Q."/>
            <person name="Wei S."/>
            <person name="Zheng Y."/>
            <person name="Lin W."/>
            <person name="Duan Y."/>
            <person name="Cao H."/>
            <person name="Xiong S."/>
            <person name="Wang X."/>
            <person name="Wei L."/>
            <person name="Li C."/>
            <person name="Ma Q."/>
            <person name="Ju M."/>
            <person name="Zhao R."/>
            <person name="Li G."/>
            <person name="Mu C."/>
            <person name="Tian Q."/>
            <person name="Mei H."/>
            <person name="Zhang T."/>
            <person name="Gao T."/>
            <person name="Zhang H."/>
        </authorList>
    </citation>
    <scope>NUCLEOTIDE SEQUENCE</scope>
    <source>
        <strain evidence="3">K16</strain>
    </source>
</reference>
<name>A0AAE1WNA7_9LAMI</name>
<dbReference type="Gene3D" id="2.60.40.380">
    <property type="entry name" value="Purple acid phosphatase-like, N-terminal"/>
    <property type="match status" value="1"/>
</dbReference>
<organism evidence="3 4">
    <name type="scientific">Sesamum angolense</name>
    <dbReference type="NCBI Taxonomy" id="2727404"/>
    <lineage>
        <taxon>Eukaryota</taxon>
        <taxon>Viridiplantae</taxon>
        <taxon>Streptophyta</taxon>
        <taxon>Embryophyta</taxon>
        <taxon>Tracheophyta</taxon>
        <taxon>Spermatophyta</taxon>
        <taxon>Magnoliopsida</taxon>
        <taxon>eudicotyledons</taxon>
        <taxon>Gunneridae</taxon>
        <taxon>Pentapetalae</taxon>
        <taxon>asterids</taxon>
        <taxon>lamiids</taxon>
        <taxon>Lamiales</taxon>
        <taxon>Pedaliaceae</taxon>
        <taxon>Sesamum</taxon>
    </lineage>
</organism>
<dbReference type="GO" id="GO:0046872">
    <property type="term" value="F:metal ion binding"/>
    <property type="evidence" value="ECO:0007669"/>
    <property type="project" value="InterPro"/>
</dbReference>
<gene>
    <name evidence="3" type="ORF">Sango_1487000</name>
</gene>
<evidence type="ECO:0000256" key="1">
    <source>
        <dbReference type="SAM" id="SignalP"/>
    </source>
</evidence>